<dbReference type="InterPro" id="IPR003425">
    <property type="entry name" value="CCB3/YggT"/>
</dbReference>
<feature type="transmembrane region" description="Helical" evidence="1">
    <location>
        <begin position="7"/>
        <end position="26"/>
    </location>
</feature>
<sequence length="103" mass="11907">MTYLLTGLINFVFSLAMMGLMLRFLFRLLGANPSADFTRFIYNSTSPLLTPFEGIFSPYVIENSYVFEFSTLIAVVFYALFSWLLVEFVTFIYNSVSVYTKKK</sequence>
<proteinExistence type="predicted"/>
<reference evidence="2 3" key="1">
    <citation type="journal article" date="2015" name="Nature">
        <title>rRNA introns, odd ribosomes, and small enigmatic genomes across a large radiation of phyla.</title>
        <authorList>
            <person name="Brown C.T."/>
            <person name="Hug L.A."/>
            <person name="Thomas B.C."/>
            <person name="Sharon I."/>
            <person name="Castelle C.J."/>
            <person name="Singh A."/>
            <person name="Wilkins M.J."/>
            <person name="Williams K.H."/>
            <person name="Banfield J.F."/>
        </authorList>
    </citation>
    <scope>NUCLEOTIDE SEQUENCE [LARGE SCALE GENOMIC DNA]</scope>
</reference>
<comment type="caution">
    <text evidence="2">The sequence shown here is derived from an EMBL/GenBank/DDBJ whole genome shotgun (WGS) entry which is preliminary data.</text>
</comment>
<accession>A0A0G0MZZ3</accession>
<protein>
    <recommendedName>
        <fullName evidence="4">YGGT family protein</fullName>
    </recommendedName>
</protein>
<evidence type="ECO:0008006" key="4">
    <source>
        <dbReference type="Google" id="ProtNLM"/>
    </source>
</evidence>
<dbReference type="AlphaFoldDB" id="A0A0G0MZZ3"/>
<name>A0A0G0MZZ3_9BACT</name>
<dbReference type="STRING" id="1619100.UT34_C0001G0156"/>
<evidence type="ECO:0000256" key="1">
    <source>
        <dbReference type="SAM" id="Phobius"/>
    </source>
</evidence>
<dbReference type="GO" id="GO:0016020">
    <property type="term" value="C:membrane"/>
    <property type="evidence" value="ECO:0007669"/>
    <property type="project" value="InterPro"/>
</dbReference>
<keyword evidence="1" id="KW-0812">Transmembrane</keyword>
<gene>
    <name evidence="2" type="ORF">UT34_C0001G0156</name>
</gene>
<feature type="transmembrane region" description="Helical" evidence="1">
    <location>
        <begin position="72"/>
        <end position="93"/>
    </location>
</feature>
<organism evidence="2 3">
    <name type="scientific">candidate division WS6 bacterium GW2011_GWF2_39_15</name>
    <dbReference type="NCBI Taxonomy" id="1619100"/>
    <lineage>
        <taxon>Bacteria</taxon>
        <taxon>Candidatus Dojkabacteria</taxon>
    </lineage>
</organism>
<evidence type="ECO:0000313" key="3">
    <source>
        <dbReference type="Proteomes" id="UP000034799"/>
    </source>
</evidence>
<dbReference type="Proteomes" id="UP000034799">
    <property type="component" value="Unassembled WGS sequence"/>
</dbReference>
<dbReference type="EMBL" id="LBWK01000001">
    <property type="protein sequence ID" value="KKR06116.1"/>
    <property type="molecule type" value="Genomic_DNA"/>
</dbReference>
<dbReference type="Pfam" id="PF02325">
    <property type="entry name" value="CCB3_YggT"/>
    <property type="match status" value="1"/>
</dbReference>
<keyword evidence="1" id="KW-0472">Membrane</keyword>
<evidence type="ECO:0000313" key="2">
    <source>
        <dbReference type="EMBL" id="KKR06116.1"/>
    </source>
</evidence>
<keyword evidence="1" id="KW-1133">Transmembrane helix</keyword>